<keyword evidence="1 5" id="KW-0489">Methyltransferase</keyword>
<dbReference type="GO" id="GO:0005739">
    <property type="term" value="C:mitochondrion"/>
    <property type="evidence" value="ECO:0007669"/>
    <property type="project" value="TreeGrafter"/>
</dbReference>
<dbReference type="AlphaFoldDB" id="A0A1E3PNE1"/>
<accession>A0A1E3PNE1</accession>
<dbReference type="CDD" id="cd02440">
    <property type="entry name" value="AdoMet_MTases"/>
    <property type="match status" value="1"/>
</dbReference>
<name>A0A1E3PNE1_9ASCO</name>
<dbReference type="EMBL" id="KV454408">
    <property type="protein sequence ID" value="ODQ66462.1"/>
    <property type="molecule type" value="Genomic_DNA"/>
</dbReference>
<dbReference type="NCBIfam" id="TIGR00536">
    <property type="entry name" value="hemK_fam"/>
    <property type="match status" value="1"/>
</dbReference>
<evidence type="ECO:0000256" key="2">
    <source>
        <dbReference type="ARBA" id="ARBA00022679"/>
    </source>
</evidence>
<protein>
    <submittedName>
        <fullName evidence="5">Putative mitochondrial N5-glutamine methyltransferase</fullName>
    </submittedName>
</protein>
<gene>
    <name evidence="5" type="ORF">NADFUDRAFT_45920</name>
</gene>
<dbReference type="PANTHER" id="PTHR18895">
    <property type="entry name" value="HEMK METHYLTRANSFERASE"/>
    <property type="match status" value="1"/>
</dbReference>
<proteinExistence type="predicted"/>
<evidence type="ECO:0000256" key="3">
    <source>
        <dbReference type="ARBA" id="ARBA00022691"/>
    </source>
</evidence>
<dbReference type="Gene3D" id="3.40.50.150">
    <property type="entry name" value="Vaccinia Virus protein VP39"/>
    <property type="match status" value="1"/>
</dbReference>
<dbReference type="GO" id="GO:0102559">
    <property type="term" value="F:peptide chain release factor N(5)-glutamine methyltransferase activity"/>
    <property type="evidence" value="ECO:0007669"/>
    <property type="project" value="UniProtKB-EC"/>
</dbReference>
<dbReference type="SUPFAM" id="SSF53335">
    <property type="entry name" value="S-adenosyl-L-methionine-dependent methyltransferases"/>
    <property type="match status" value="1"/>
</dbReference>
<reference evidence="5 6" key="1">
    <citation type="journal article" date="2016" name="Proc. Natl. Acad. Sci. U.S.A.">
        <title>Comparative genomics of biotechnologically important yeasts.</title>
        <authorList>
            <person name="Riley R."/>
            <person name="Haridas S."/>
            <person name="Wolfe K.H."/>
            <person name="Lopes M.R."/>
            <person name="Hittinger C.T."/>
            <person name="Goeker M."/>
            <person name="Salamov A.A."/>
            <person name="Wisecaver J.H."/>
            <person name="Long T.M."/>
            <person name="Calvey C.H."/>
            <person name="Aerts A.L."/>
            <person name="Barry K.W."/>
            <person name="Choi C."/>
            <person name="Clum A."/>
            <person name="Coughlan A.Y."/>
            <person name="Deshpande S."/>
            <person name="Douglass A.P."/>
            <person name="Hanson S.J."/>
            <person name="Klenk H.-P."/>
            <person name="LaButti K.M."/>
            <person name="Lapidus A."/>
            <person name="Lindquist E.A."/>
            <person name="Lipzen A.M."/>
            <person name="Meier-Kolthoff J.P."/>
            <person name="Ohm R.A."/>
            <person name="Otillar R.P."/>
            <person name="Pangilinan J.L."/>
            <person name="Peng Y."/>
            <person name="Rokas A."/>
            <person name="Rosa C.A."/>
            <person name="Scheuner C."/>
            <person name="Sibirny A.A."/>
            <person name="Slot J.C."/>
            <person name="Stielow J.B."/>
            <person name="Sun H."/>
            <person name="Kurtzman C.P."/>
            <person name="Blackwell M."/>
            <person name="Grigoriev I.V."/>
            <person name="Jeffries T.W."/>
        </authorList>
    </citation>
    <scope>NUCLEOTIDE SEQUENCE [LARGE SCALE GENOMIC DNA]</scope>
    <source>
        <strain evidence="5 6">DSM 6958</strain>
    </source>
</reference>
<keyword evidence="3" id="KW-0949">S-adenosyl-L-methionine</keyword>
<sequence>MTRISPRLSRKARLVDVLLPYLLPTLRTIPDAQQELKWIRRELTESETNSKLDSCTKNTIIRNACKARGKGLPLQYILGTQPFGTLEILCRKSVLIPRWETEEWTEKILGIIKKQLIQDANHSSLRILDLCTGTGCIPLYLSTGLHNSQIYGADIHPTAVKLSQKNLLHNREILKNNNNDIRFFQTDIFDDNQVKSLISSFGSQSLDLITFNPPYISKQNLFSTNTEPSVRRYEPKLALLGGMEFYLQILHIALMSGAKAVICEVGDLDQINQTRALVRKLDGWDSGEYRDYSGNPRAVAFWKRGTNWELLNDMCSKS</sequence>
<dbReference type="STRING" id="857566.A0A1E3PNE1"/>
<evidence type="ECO:0000259" key="4">
    <source>
        <dbReference type="Pfam" id="PF02384"/>
    </source>
</evidence>
<evidence type="ECO:0000313" key="6">
    <source>
        <dbReference type="Proteomes" id="UP000095009"/>
    </source>
</evidence>
<dbReference type="PANTHER" id="PTHR18895:SF74">
    <property type="entry name" value="MTRF1L RELEASE FACTOR GLUTAMINE METHYLTRANSFERASE"/>
    <property type="match status" value="1"/>
</dbReference>
<evidence type="ECO:0000313" key="5">
    <source>
        <dbReference type="EMBL" id="ODQ66462.1"/>
    </source>
</evidence>
<dbReference type="Proteomes" id="UP000095009">
    <property type="component" value="Unassembled WGS sequence"/>
</dbReference>
<evidence type="ECO:0000256" key="1">
    <source>
        <dbReference type="ARBA" id="ARBA00022603"/>
    </source>
</evidence>
<feature type="domain" description="DNA methylase adenine-specific" evidence="4">
    <location>
        <begin position="122"/>
        <end position="273"/>
    </location>
</feature>
<dbReference type="Pfam" id="PF02384">
    <property type="entry name" value="N6_Mtase"/>
    <property type="match status" value="1"/>
</dbReference>
<keyword evidence="2 5" id="KW-0808">Transferase</keyword>
<dbReference type="InterPro" id="IPR050320">
    <property type="entry name" value="N5-glutamine_MTase"/>
</dbReference>
<dbReference type="OrthoDB" id="269872at2759"/>
<dbReference type="InterPro" id="IPR003356">
    <property type="entry name" value="DNA_methylase_A-5"/>
</dbReference>
<keyword evidence="6" id="KW-1185">Reference proteome</keyword>
<dbReference type="InterPro" id="IPR029063">
    <property type="entry name" value="SAM-dependent_MTases_sf"/>
</dbReference>
<dbReference type="InterPro" id="IPR004556">
    <property type="entry name" value="HemK-like"/>
</dbReference>
<organism evidence="5 6">
    <name type="scientific">Nadsonia fulvescens var. elongata DSM 6958</name>
    <dbReference type="NCBI Taxonomy" id="857566"/>
    <lineage>
        <taxon>Eukaryota</taxon>
        <taxon>Fungi</taxon>
        <taxon>Dikarya</taxon>
        <taxon>Ascomycota</taxon>
        <taxon>Saccharomycotina</taxon>
        <taxon>Dipodascomycetes</taxon>
        <taxon>Dipodascales</taxon>
        <taxon>Dipodascales incertae sedis</taxon>
        <taxon>Nadsonia</taxon>
    </lineage>
</organism>
<dbReference type="GO" id="GO:0032259">
    <property type="term" value="P:methylation"/>
    <property type="evidence" value="ECO:0007669"/>
    <property type="project" value="UniProtKB-KW"/>
</dbReference>